<evidence type="ECO:0000313" key="1">
    <source>
        <dbReference type="EMBL" id="KAL3308371.1"/>
    </source>
</evidence>
<comment type="caution">
    <text evidence="1">The sequence shown here is derived from an EMBL/GenBank/DDBJ whole genome shotgun (WGS) entry which is preliminary data.</text>
</comment>
<name>A0ABD2PLH5_9PLAT</name>
<accession>A0ABD2PLH5</accession>
<gene>
    <name evidence="1" type="primary">YLPM1</name>
    <name evidence="1" type="ORF">Ciccas_013099</name>
</gene>
<dbReference type="Proteomes" id="UP001626550">
    <property type="component" value="Unassembled WGS sequence"/>
</dbReference>
<dbReference type="InterPro" id="IPR026314">
    <property type="entry name" value="YLP_motif_con_p1"/>
</dbReference>
<dbReference type="InterPro" id="IPR027417">
    <property type="entry name" value="P-loop_NTPase"/>
</dbReference>
<protein>
    <submittedName>
        <fullName evidence="1">Ylpm1p</fullName>
    </submittedName>
</protein>
<evidence type="ECO:0000313" key="2">
    <source>
        <dbReference type="Proteomes" id="UP001626550"/>
    </source>
</evidence>
<dbReference type="PANTHER" id="PTHR13413:SF0">
    <property type="entry name" value="YLP MOTIF-CONTAINING PROTEIN 1"/>
    <property type="match status" value="1"/>
</dbReference>
<dbReference type="SUPFAM" id="SSF52540">
    <property type="entry name" value="P-loop containing nucleoside triphosphate hydrolases"/>
    <property type="match status" value="1"/>
</dbReference>
<dbReference type="AlphaFoldDB" id="A0ABD2PLH5"/>
<organism evidence="1 2">
    <name type="scientific">Cichlidogyrus casuarinus</name>
    <dbReference type="NCBI Taxonomy" id="1844966"/>
    <lineage>
        <taxon>Eukaryota</taxon>
        <taxon>Metazoa</taxon>
        <taxon>Spiralia</taxon>
        <taxon>Lophotrochozoa</taxon>
        <taxon>Platyhelminthes</taxon>
        <taxon>Monogenea</taxon>
        <taxon>Monopisthocotylea</taxon>
        <taxon>Dactylogyridea</taxon>
        <taxon>Ancyrocephalidae</taxon>
        <taxon>Cichlidogyrus</taxon>
    </lineage>
</organism>
<proteinExistence type="predicted"/>
<dbReference type="PANTHER" id="PTHR13413">
    <property type="entry name" value="YLP MOTIF CONTAINING PROTEIN NUCLEAR PROTEIN ZAP"/>
    <property type="match status" value="1"/>
</dbReference>
<dbReference type="EMBL" id="JBJKFK010005346">
    <property type="protein sequence ID" value="KAL3308371.1"/>
    <property type="molecule type" value="Genomic_DNA"/>
</dbReference>
<dbReference type="Gene3D" id="3.40.50.300">
    <property type="entry name" value="P-loop containing nucleotide triphosphate hydrolases"/>
    <property type="match status" value="1"/>
</dbReference>
<reference evidence="1 2" key="1">
    <citation type="submission" date="2024-11" db="EMBL/GenBank/DDBJ databases">
        <title>Adaptive evolution of stress response genes in parasites aligns with host niche diversity.</title>
        <authorList>
            <person name="Hahn C."/>
            <person name="Resl P."/>
        </authorList>
    </citation>
    <scope>NUCLEOTIDE SEQUENCE [LARGE SCALE GENOMIC DNA]</scope>
    <source>
        <strain evidence="1">EGGRZ-B1_66</strain>
        <tissue evidence="1">Body</tissue>
    </source>
</reference>
<sequence>MAHYSRPNRDPRAKNLDILPPLHIPVKKVPSPKKITIPVESLLFGEPRTCRPSRILVIIRGLPGSGKSSLAQLIKLKETEINRLEGVQPSCRVLSIDDYFVIESEDKPGQLVYEYDAELEQKYMAQLLKTVRLQMENAHFPFLIAEAPFSKDSDLAFLNRESAQRDYQVGKPLFPIISSLAFSH</sequence>
<keyword evidence="2" id="KW-1185">Reference proteome</keyword>